<name>A0A143QGJ7_RHOFA</name>
<organism evidence="2 3">
    <name type="scientific">Rhodococcoides fascians</name>
    <name type="common">Rhodococcus fascians</name>
    <dbReference type="NCBI Taxonomy" id="1828"/>
    <lineage>
        <taxon>Bacteria</taxon>
        <taxon>Bacillati</taxon>
        <taxon>Actinomycetota</taxon>
        <taxon>Actinomycetes</taxon>
        <taxon>Mycobacteriales</taxon>
        <taxon>Nocardiaceae</taxon>
        <taxon>Rhodococcoides</taxon>
    </lineage>
</organism>
<evidence type="ECO:0008006" key="4">
    <source>
        <dbReference type="Google" id="ProtNLM"/>
    </source>
</evidence>
<reference evidence="3" key="2">
    <citation type="submission" date="2016-04" db="EMBL/GenBank/DDBJ databases">
        <title>Complete Genome and Plasmid Sequences for Rhodococcus fascians D188 and Draft Sequences for Rhodococcus spp. Isolates PBTS 1 and PBTS 2.</title>
        <authorList>
            <person name="Stamer R."/>
            <person name="Vereecke D."/>
            <person name="Zhang Y."/>
            <person name="Schilkey F."/>
            <person name="Devitt N."/>
            <person name="Randall J."/>
        </authorList>
    </citation>
    <scope>NUCLEOTIDE SEQUENCE [LARGE SCALE GENOMIC DNA]</scope>
    <source>
        <strain evidence="3">PBTS2</strain>
    </source>
</reference>
<dbReference type="KEGG" id="rhs:A3Q41_00726"/>
<feature type="transmembrane region" description="Helical" evidence="1">
    <location>
        <begin position="95"/>
        <end position="118"/>
    </location>
</feature>
<dbReference type="RefSeq" id="WP_048316419.1">
    <property type="nucleotide sequence ID" value="NZ_CP015220.1"/>
</dbReference>
<feature type="transmembrane region" description="Helical" evidence="1">
    <location>
        <begin position="62"/>
        <end position="83"/>
    </location>
</feature>
<dbReference type="PATRIC" id="fig|1653479.3.peg.742"/>
<evidence type="ECO:0000313" key="3">
    <source>
        <dbReference type="Proteomes" id="UP000076038"/>
    </source>
</evidence>
<reference evidence="2 3" key="1">
    <citation type="journal article" date="2016" name="Genome Announc.">
        <title>Complete Genome and Plasmid Sequences for Rhodococcus fascians D188 and Draft Sequences for Rhodococcus Isolates PBTS 1 and PBTS 2.</title>
        <authorList>
            <person name="Stamler R.A."/>
            <person name="Vereecke D."/>
            <person name="Zhang Y."/>
            <person name="Schilkey F."/>
            <person name="Devitt N."/>
            <person name="Randall J.J."/>
        </authorList>
    </citation>
    <scope>NUCLEOTIDE SEQUENCE [LARGE SCALE GENOMIC DNA]</scope>
    <source>
        <strain evidence="2 3">PBTS2</strain>
    </source>
</reference>
<proteinExistence type="predicted"/>
<dbReference type="Proteomes" id="UP000076038">
    <property type="component" value="Chromosome"/>
</dbReference>
<gene>
    <name evidence="2" type="ORF">A3Q41_00726</name>
</gene>
<evidence type="ECO:0000313" key="2">
    <source>
        <dbReference type="EMBL" id="AMY22044.1"/>
    </source>
</evidence>
<dbReference type="OrthoDB" id="4376806at2"/>
<accession>A0A143QGJ7</accession>
<keyword evidence="1" id="KW-1133">Transmembrane helix</keyword>
<keyword evidence="1" id="KW-0812">Transmembrane</keyword>
<dbReference type="AlphaFoldDB" id="A0A143QGJ7"/>
<keyword evidence="1" id="KW-0472">Membrane</keyword>
<protein>
    <recommendedName>
        <fullName evidence="4">Permease</fullName>
    </recommendedName>
</protein>
<keyword evidence="3" id="KW-1185">Reference proteome</keyword>
<feature type="transmembrane region" description="Helical" evidence="1">
    <location>
        <begin position="138"/>
        <end position="161"/>
    </location>
</feature>
<evidence type="ECO:0000256" key="1">
    <source>
        <dbReference type="SAM" id="Phobius"/>
    </source>
</evidence>
<feature type="transmembrane region" description="Helical" evidence="1">
    <location>
        <begin position="21"/>
        <end position="42"/>
    </location>
</feature>
<dbReference type="EMBL" id="CP015220">
    <property type="protein sequence ID" value="AMY22044.1"/>
    <property type="molecule type" value="Genomic_DNA"/>
</dbReference>
<sequence length="174" mass="18687">MTADPTTPAPSTSSANWKRRGILLGAGVVLLLIAYFVLAAFLPRWWSLRVESLADRTFTKGILWGLLFGIVCTFAPLMFFWSAWSVRKGRAGKQLAIGSVILAVVTAIPNLLTLTIVLGTSNAAHAGERTLDTSAPGFRGATALGAIIAVVLAALLVFVVVRRNRRRRTAALTR</sequence>